<accession>A0A438MBM5</accession>
<dbReference type="Gene3D" id="3.40.50.150">
    <property type="entry name" value="Vaccinia Virus protein VP39"/>
    <property type="match status" value="1"/>
</dbReference>
<dbReference type="SUPFAM" id="SSF53335">
    <property type="entry name" value="S-adenosyl-L-methionine-dependent methyltransferases"/>
    <property type="match status" value="1"/>
</dbReference>
<evidence type="ECO:0000256" key="3">
    <source>
        <dbReference type="ARBA" id="ARBA00022691"/>
    </source>
</evidence>
<dbReference type="RefSeq" id="WP_127935107.1">
    <property type="nucleotide sequence ID" value="NZ_SAUN01000001.1"/>
</dbReference>
<dbReference type="PANTHER" id="PTHR43464:SF19">
    <property type="entry name" value="UBIQUINONE BIOSYNTHESIS O-METHYLTRANSFERASE, MITOCHONDRIAL"/>
    <property type="match status" value="1"/>
</dbReference>
<protein>
    <submittedName>
        <fullName evidence="5">Methyltransferase family protein</fullName>
    </submittedName>
</protein>
<evidence type="ECO:0000256" key="2">
    <source>
        <dbReference type="ARBA" id="ARBA00022679"/>
    </source>
</evidence>
<dbReference type="PANTHER" id="PTHR43464">
    <property type="entry name" value="METHYLTRANSFERASE"/>
    <property type="match status" value="1"/>
</dbReference>
<evidence type="ECO:0000313" key="6">
    <source>
        <dbReference type="Proteomes" id="UP000284824"/>
    </source>
</evidence>
<gene>
    <name evidence="5" type="ORF">EDD27_5795</name>
</gene>
<dbReference type="GO" id="GO:0008168">
    <property type="term" value="F:methyltransferase activity"/>
    <property type="evidence" value="ECO:0007669"/>
    <property type="project" value="UniProtKB-KW"/>
</dbReference>
<dbReference type="Pfam" id="PF08242">
    <property type="entry name" value="Methyltransf_12"/>
    <property type="match status" value="1"/>
</dbReference>
<proteinExistence type="predicted"/>
<comment type="caution">
    <text evidence="5">The sequence shown here is derived from an EMBL/GenBank/DDBJ whole genome shotgun (WGS) entry which is preliminary data.</text>
</comment>
<dbReference type="CDD" id="cd02440">
    <property type="entry name" value="AdoMet_MTases"/>
    <property type="match status" value="1"/>
</dbReference>
<name>A0A438MBM5_9ACTN</name>
<sequence length="203" mass="22242">MPETYWNHNVHYQRLVLQLVPGGCERALDVGCGDGLLVSKLAARVPAVTGADRAADAIAMARRQYGDLDNVTFVEADYLDDEKGLLPEGKYDLVTAVAVIHHADFREAVNGLVRLLAPGGRLVVVGLGKDRTPLDWIVRLAGQAASHVLKVFHGGKRGPGVPGMSPATSWAEIAREARRMLPGCRFRRLLLRRYLLTWDKPEG</sequence>
<reference evidence="5 6" key="1">
    <citation type="submission" date="2019-01" db="EMBL/GenBank/DDBJ databases">
        <title>Sequencing the genomes of 1000 actinobacteria strains.</title>
        <authorList>
            <person name="Klenk H.-P."/>
        </authorList>
    </citation>
    <scope>NUCLEOTIDE SEQUENCE [LARGE SCALE GENOMIC DNA]</scope>
    <source>
        <strain evidence="5 6">DSM 43925</strain>
    </source>
</reference>
<evidence type="ECO:0000259" key="4">
    <source>
        <dbReference type="Pfam" id="PF08242"/>
    </source>
</evidence>
<keyword evidence="1 5" id="KW-0489">Methyltransferase</keyword>
<dbReference type="InterPro" id="IPR013217">
    <property type="entry name" value="Methyltransf_12"/>
</dbReference>
<organism evidence="5 6">
    <name type="scientific">Nonomuraea polychroma</name>
    <dbReference type="NCBI Taxonomy" id="46176"/>
    <lineage>
        <taxon>Bacteria</taxon>
        <taxon>Bacillati</taxon>
        <taxon>Actinomycetota</taxon>
        <taxon>Actinomycetes</taxon>
        <taxon>Streptosporangiales</taxon>
        <taxon>Streptosporangiaceae</taxon>
        <taxon>Nonomuraea</taxon>
    </lineage>
</organism>
<dbReference type="AlphaFoldDB" id="A0A438MBM5"/>
<dbReference type="GO" id="GO:0032259">
    <property type="term" value="P:methylation"/>
    <property type="evidence" value="ECO:0007669"/>
    <property type="project" value="UniProtKB-KW"/>
</dbReference>
<keyword evidence="2 5" id="KW-0808">Transferase</keyword>
<keyword evidence="6" id="KW-1185">Reference proteome</keyword>
<evidence type="ECO:0000256" key="1">
    <source>
        <dbReference type="ARBA" id="ARBA00022603"/>
    </source>
</evidence>
<feature type="domain" description="Methyltransferase type 12" evidence="4">
    <location>
        <begin position="28"/>
        <end position="122"/>
    </location>
</feature>
<keyword evidence="3" id="KW-0949">S-adenosyl-L-methionine</keyword>
<dbReference type="EMBL" id="SAUN01000001">
    <property type="protein sequence ID" value="RVX43124.1"/>
    <property type="molecule type" value="Genomic_DNA"/>
</dbReference>
<dbReference type="OrthoDB" id="6064711at2"/>
<evidence type="ECO:0000313" key="5">
    <source>
        <dbReference type="EMBL" id="RVX43124.1"/>
    </source>
</evidence>
<dbReference type="Proteomes" id="UP000284824">
    <property type="component" value="Unassembled WGS sequence"/>
</dbReference>
<dbReference type="InterPro" id="IPR029063">
    <property type="entry name" value="SAM-dependent_MTases_sf"/>
</dbReference>